<dbReference type="AlphaFoldDB" id="A0AAC9FPY4"/>
<dbReference type="Pfam" id="PF13111">
    <property type="entry name" value="pPIWI_RE_X"/>
    <property type="match status" value="1"/>
</dbReference>
<evidence type="ECO:0000259" key="1">
    <source>
        <dbReference type="Pfam" id="PF13032"/>
    </source>
</evidence>
<name>A0AAC9FPY4_9RALS</name>
<evidence type="ECO:0008006" key="6">
    <source>
        <dbReference type="Google" id="ProtNLM"/>
    </source>
</evidence>
<dbReference type="EMBL" id="CP012605">
    <property type="protein sequence ID" value="ANH71345.1"/>
    <property type="molecule type" value="Genomic_DNA"/>
</dbReference>
<dbReference type="Pfam" id="PF13032">
    <property type="entry name" value="RNaseH_pPIWI_RE"/>
    <property type="match status" value="1"/>
</dbReference>
<dbReference type="InterPro" id="IPR024996">
    <property type="entry name" value="RNaseH_pPIWI_RE"/>
</dbReference>
<dbReference type="InterPro" id="IPR040496">
    <property type="entry name" value="MID_pPIWI_RE"/>
</dbReference>
<feature type="domain" description="Prokaryotic pPIWI-RE MID" evidence="3">
    <location>
        <begin position="484"/>
        <end position="611"/>
    </location>
</feature>
<evidence type="ECO:0000259" key="3">
    <source>
        <dbReference type="Pfam" id="PF18157"/>
    </source>
</evidence>
<reference evidence="4 5" key="1">
    <citation type="submission" date="2015-09" db="EMBL/GenBank/DDBJ databases">
        <authorList>
            <person name="Xu Y."/>
            <person name="Nagy A."/>
            <person name="Liu N.T."/>
            <person name="Nou X."/>
        </authorList>
    </citation>
    <scope>NUCLEOTIDE SEQUENCE [LARGE SCALE GENOMIC DNA]</scope>
    <source>
        <strain evidence="4 5">FC1138</strain>
    </source>
</reference>
<gene>
    <name evidence="4" type="ORF">ACS15_0285</name>
</gene>
<dbReference type="KEGG" id="rin:ACS15_0285"/>
<dbReference type="Proteomes" id="UP000077927">
    <property type="component" value="Chromosome 1"/>
</dbReference>
<evidence type="ECO:0000313" key="4">
    <source>
        <dbReference type="EMBL" id="ANH71345.1"/>
    </source>
</evidence>
<feature type="domain" description="pPIWI-RE RNaseH" evidence="1">
    <location>
        <begin position="646"/>
        <end position="908"/>
    </location>
</feature>
<evidence type="ECO:0000259" key="2">
    <source>
        <dbReference type="Pfam" id="PF13111"/>
    </source>
</evidence>
<evidence type="ECO:0000313" key="5">
    <source>
        <dbReference type="Proteomes" id="UP000077927"/>
    </source>
</evidence>
<organism evidence="4 5">
    <name type="scientific">Ralstonia insidiosa</name>
    <dbReference type="NCBI Taxonomy" id="190721"/>
    <lineage>
        <taxon>Bacteria</taxon>
        <taxon>Pseudomonadati</taxon>
        <taxon>Pseudomonadota</taxon>
        <taxon>Betaproteobacteria</taxon>
        <taxon>Burkholderiales</taxon>
        <taxon>Burkholderiaceae</taxon>
        <taxon>Ralstonia</taxon>
    </lineage>
</organism>
<proteinExistence type="predicted"/>
<feature type="domain" description="pPIWI-RE module N-terminal" evidence="2">
    <location>
        <begin position="17"/>
        <end position="418"/>
    </location>
</feature>
<dbReference type="InterPro" id="IPR025085">
    <property type="entry name" value="pPIWI_RE_X"/>
</dbReference>
<sequence length="910" mass="101071">MQARTVALALQFNGGSTPFSVQVTRVAWTREAIDTLHEIRRGSLANAQRTMKMDALHLPFVSLRTRLNVFQSGWLMLGDDVGLSYFSEESEPVTFGYVHSAQFNRQTLLDVLSGWLQGPFAQFAEKFGSPQAGLLRLGKLFNEGKLVETEDQSVRLYPWGAPGRGQYEPYPLAASEIASCLAGHEIFPELGPVYRVVGAASGNQAELMTLPRQEGGGFFSLVCVISLETYPGATQPLVHVRFIRRRWATSFSDKVFKTKRIGGFVIAPELRPGMAFRFDVNYSDEHGWRTDQGYEDLAVNLDLLPGFENGRITMYPKDGDKVALVMQKAGVTEGGSSILDAGVPGADQIDAFERVCELLKPVGFSPFDAYQEVKHRTPAMPKLSVLKASLVLAHLADTMSNDEETRAEESVDERIVALTRRPLSFWFGKKRPALDAKYGSLADVVNTVIREGGPVRNDDRKTLYVLMQSSDEKPWIKSVIELMLGDTVRVIAIDLPRDVHGPQEKLPEATSRTAVRYEARMEAWKAFSQAHAYGPRPMFLVQAAEWYESNGKRRRDDWINKAAARRTLATELGATVQYLLPAQQGKLENYLMRLQAAVLDLVFAHSGHVMGLEAAIARCFAGSSRQPKEVAAIGSASVMILPGQMRTVLAAVRIDVSSGRTQVRIAHQESEEVFSDWMQFDDGLRYLSNRRRLGIATGKAARGFFQRFTASVLGDVAATDPNAVVFIDSTRHAKHWSYLKDRTTRSGMIEFEGGISAPDVCDTLRIVRVRDLAPTMIHLNPRRVNNPGLEYLLVPTSVQRLMQVNDAEVPTYWSIAKPIGHPKRGISCYRTRLLPNNGAATEFAADFGQHQTPRGTEFAILHRQPDDDAALLGIFAHQLRAGVPQARGDLWVKVPSPLHTLTKLEDYMGL</sequence>
<dbReference type="Pfam" id="PF18157">
    <property type="entry name" value="MID_pPIWI_RE"/>
    <property type="match status" value="1"/>
</dbReference>
<accession>A0AAC9FPY4</accession>
<dbReference type="RefSeq" id="WP_064496166.1">
    <property type="nucleotide sequence ID" value="NZ_CP012605.1"/>
</dbReference>
<protein>
    <recommendedName>
        <fullName evidence="6">DUF3893 domain-containing protein</fullName>
    </recommendedName>
</protein>